<keyword evidence="4 7" id="KW-0324">Glycolysis</keyword>
<feature type="active site" description="Proton donor" evidence="7">
    <location>
        <position position="369"/>
    </location>
</feature>
<dbReference type="RefSeq" id="WP_133105906.1">
    <property type="nucleotide sequence ID" value="NZ_SMNA01000001.1"/>
</dbReference>
<dbReference type="Gene3D" id="3.40.50.10490">
    <property type="entry name" value="Glucose-6-phosphate isomerase like protein, domain 1"/>
    <property type="match status" value="2"/>
</dbReference>
<keyword evidence="10" id="KW-1185">Reference proteome</keyword>
<dbReference type="CDD" id="cd05015">
    <property type="entry name" value="SIS_PGI_1"/>
    <property type="match status" value="1"/>
</dbReference>
<dbReference type="GO" id="GO:0004347">
    <property type="term" value="F:glucose-6-phosphate isomerase activity"/>
    <property type="evidence" value="ECO:0007669"/>
    <property type="project" value="UniProtKB-EC"/>
</dbReference>
<comment type="pathway">
    <text evidence="1 7 8">Carbohydrate degradation; glycolysis; D-glyceraldehyde 3-phosphate and glycerone phosphate from D-glucose: step 2/4.</text>
</comment>
<feature type="active site" evidence="7">
    <location>
        <position position="524"/>
    </location>
</feature>
<dbReference type="PRINTS" id="PR00662">
    <property type="entry name" value="G6PISOMERASE"/>
</dbReference>
<dbReference type="Proteomes" id="UP000504882">
    <property type="component" value="Unassembled WGS sequence"/>
</dbReference>
<sequence length="560" mass="60069">MSTAPIDATTTSAWAELTGHASAQRPDLRAWFDADPGRAERLTFDAADLHVDLSKNLVTDETLALLLRLAEEVGLAGRIEAMFTGEHINVTEDRAVLHTALRRPAGASPALVVDGQDVDADVHAELAKVYAFAEQVRSGTWTGVTGKRVATVVNIGIGGSDLGPVMAYEALAPYVQEGLEVRFISNIDPSDVAETTAGLDPETTLFIVASKTFGTLETLTNARLAREWLWTNLESAGAIDGSEDSRTGAVAKHFVAVSTALDKVAAFGIDPGNAFGFWDWVGGRYSVDSAIGTSLAIAIGPEAFAEFLAGFHAIDQHLRSIPFAQNVPVLMGLLNVWYVNFLDAHTHAVLPYAQYLHRFPAYLQQLTMESNGKGVRWDGTPVTTETGEVFWGEPGTNGQHAFYQLIHQGTRIIPADFIAVANPARPLRDGDTDVHALFLANFFAQTKALAFGKTADEVRAEGTAEAIVPARVFTGNRPTTSILAPALTPSVLGQLIALYEHITFVQGVVWGIDSFDQWGVELGKQLATQIAPAVTGDADALAAQDASTQALIRHYLAQRD</sequence>
<evidence type="ECO:0000256" key="8">
    <source>
        <dbReference type="RuleBase" id="RU000612"/>
    </source>
</evidence>
<dbReference type="InterPro" id="IPR001672">
    <property type="entry name" value="G6P_Isomerase"/>
</dbReference>
<dbReference type="InterPro" id="IPR035476">
    <property type="entry name" value="SIS_PGI_1"/>
</dbReference>
<evidence type="ECO:0000313" key="9">
    <source>
        <dbReference type="EMBL" id="TDE99004.1"/>
    </source>
</evidence>
<dbReference type="InterPro" id="IPR035482">
    <property type="entry name" value="SIS_PGI_2"/>
</dbReference>
<dbReference type="EMBL" id="SMNA01000001">
    <property type="protein sequence ID" value="TDE99004.1"/>
    <property type="molecule type" value="Genomic_DNA"/>
</dbReference>
<evidence type="ECO:0000256" key="3">
    <source>
        <dbReference type="ARBA" id="ARBA00022432"/>
    </source>
</evidence>
<keyword evidence="5 7" id="KW-0413">Isomerase</keyword>
<dbReference type="InterPro" id="IPR023096">
    <property type="entry name" value="G6P_Isomerase_C"/>
</dbReference>
<accession>A0ABY2E924</accession>
<dbReference type="PANTHER" id="PTHR11469:SF1">
    <property type="entry name" value="GLUCOSE-6-PHOSPHATE ISOMERASE"/>
    <property type="match status" value="1"/>
</dbReference>
<evidence type="ECO:0000256" key="4">
    <source>
        <dbReference type="ARBA" id="ARBA00023152"/>
    </source>
</evidence>
<dbReference type="Pfam" id="PF00342">
    <property type="entry name" value="PGI"/>
    <property type="match status" value="1"/>
</dbReference>
<dbReference type="InterPro" id="IPR018189">
    <property type="entry name" value="Phosphoglucose_isomerase_CS"/>
</dbReference>
<comment type="pathway">
    <text evidence="7">Carbohydrate biosynthesis; gluconeogenesis.</text>
</comment>
<keyword evidence="7" id="KW-0963">Cytoplasm</keyword>
<comment type="subcellular location">
    <subcellularLocation>
        <location evidence="7">Cytoplasm</location>
    </subcellularLocation>
</comment>
<name>A0ABY2E924_9MICO</name>
<comment type="similarity">
    <text evidence="2 7 8">Belongs to the GPI family.</text>
</comment>
<dbReference type="PROSITE" id="PS00174">
    <property type="entry name" value="P_GLUCOSE_ISOMERASE_2"/>
    <property type="match status" value="1"/>
</dbReference>
<dbReference type="Gene3D" id="1.10.1390.10">
    <property type="match status" value="1"/>
</dbReference>
<feature type="active site" evidence="7">
    <location>
        <position position="400"/>
    </location>
</feature>
<dbReference type="CDD" id="cd05016">
    <property type="entry name" value="SIS_PGI_2"/>
    <property type="match status" value="1"/>
</dbReference>
<dbReference type="SUPFAM" id="SSF53697">
    <property type="entry name" value="SIS domain"/>
    <property type="match status" value="1"/>
</dbReference>
<dbReference type="PROSITE" id="PS00765">
    <property type="entry name" value="P_GLUCOSE_ISOMERASE_1"/>
    <property type="match status" value="1"/>
</dbReference>
<dbReference type="NCBIfam" id="NF001211">
    <property type="entry name" value="PRK00179.1"/>
    <property type="match status" value="1"/>
</dbReference>
<evidence type="ECO:0000256" key="6">
    <source>
        <dbReference type="ARBA" id="ARBA00029321"/>
    </source>
</evidence>
<dbReference type="PANTHER" id="PTHR11469">
    <property type="entry name" value="GLUCOSE-6-PHOSPHATE ISOMERASE"/>
    <property type="match status" value="1"/>
</dbReference>
<comment type="function">
    <text evidence="7">Catalyzes the reversible isomerization of glucose-6-phosphate to fructose-6-phosphate.</text>
</comment>
<evidence type="ECO:0000313" key="10">
    <source>
        <dbReference type="Proteomes" id="UP000504882"/>
    </source>
</evidence>
<keyword evidence="3 7" id="KW-0312">Gluconeogenesis</keyword>
<protein>
    <recommendedName>
        <fullName evidence="7">Glucose-6-phosphate isomerase</fullName>
        <shortName evidence="7">GPI</shortName>
        <ecNumber evidence="7">5.3.1.9</ecNumber>
    </recommendedName>
    <alternativeName>
        <fullName evidence="7">Phosphoglucose isomerase</fullName>
        <shortName evidence="7">PGI</shortName>
    </alternativeName>
    <alternativeName>
        <fullName evidence="7">Phosphohexose isomerase</fullName>
        <shortName evidence="7">PHI</shortName>
    </alternativeName>
</protein>
<proteinExistence type="inferred from homology"/>
<evidence type="ECO:0000256" key="1">
    <source>
        <dbReference type="ARBA" id="ARBA00004926"/>
    </source>
</evidence>
<dbReference type="InterPro" id="IPR046348">
    <property type="entry name" value="SIS_dom_sf"/>
</dbReference>
<dbReference type="PROSITE" id="PS51463">
    <property type="entry name" value="P_GLUCOSE_ISOMERASE_3"/>
    <property type="match status" value="1"/>
</dbReference>
<evidence type="ECO:0000256" key="7">
    <source>
        <dbReference type="HAMAP-Rule" id="MF_00473"/>
    </source>
</evidence>
<reference evidence="9 10" key="1">
    <citation type="submission" date="2019-03" db="EMBL/GenBank/DDBJ databases">
        <title>Genomic features of bacteria from cold environments.</title>
        <authorList>
            <person name="Shen L."/>
        </authorList>
    </citation>
    <scope>NUCLEOTIDE SEQUENCE [LARGE SCALE GENOMIC DNA]</scope>
    <source>
        <strain evidence="10">T3246-1</strain>
    </source>
</reference>
<dbReference type="EC" id="5.3.1.9" evidence="7"/>
<comment type="caution">
    <text evidence="9">The sequence shown here is derived from an EMBL/GenBank/DDBJ whole genome shotgun (WGS) entry which is preliminary data.</text>
</comment>
<comment type="catalytic activity">
    <reaction evidence="6 7 8">
        <text>alpha-D-glucose 6-phosphate = beta-D-fructose 6-phosphate</text>
        <dbReference type="Rhea" id="RHEA:11816"/>
        <dbReference type="ChEBI" id="CHEBI:57634"/>
        <dbReference type="ChEBI" id="CHEBI:58225"/>
        <dbReference type="EC" id="5.3.1.9"/>
    </reaction>
</comment>
<organism evidence="9 10">
    <name type="scientific">Occultella glacieicola</name>
    <dbReference type="NCBI Taxonomy" id="2518684"/>
    <lineage>
        <taxon>Bacteria</taxon>
        <taxon>Bacillati</taxon>
        <taxon>Actinomycetota</taxon>
        <taxon>Actinomycetes</taxon>
        <taxon>Micrococcales</taxon>
        <taxon>Ruaniaceae</taxon>
        <taxon>Occultella</taxon>
    </lineage>
</organism>
<evidence type="ECO:0000256" key="5">
    <source>
        <dbReference type="ARBA" id="ARBA00023235"/>
    </source>
</evidence>
<dbReference type="HAMAP" id="MF_00473">
    <property type="entry name" value="G6P_isomerase"/>
    <property type="match status" value="1"/>
</dbReference>
<evidence type="ECO:0000256" key="2">
    <source>
        <dbReference type="ARBA" id="ARBA00006604"/>
    </source>
</evidence>
<gene>
    <name evidence="7" type="primary">pgi</name>
    <name evidence="9" type="ORF">EXU48_02115</name>
</gene>